<proteinExistence type="predicted"/>
<gene>
    <name evidence="2" type="ORF">SAMN02949497_1925</name>
</gene>
<accession>A0A1Y6D2L3</accession>
<evidence type="ECO:0000313" key="2">
    <source>
        <dbReference type="EMBL" id="SMF94604.1"/>
    </source>
</evidence>
<evidence type="ECO:0000256" key="1">
    <source>
        <dbReference type="SAM" id="Coils"/>
    </source>
</evidence>
<keyword evidence="1" id="KW-0175">Coiled coil</keyword>
<dbReference type="Proteomes" id="UP000192923">
    <property type="component" value="Unassembled WGS sequence"/>
</dbReference>
<protein>
    <submittedName>
        <fullName evidence="2">Uncharacterized protein</fullName>
    </submittedName>
</protein>
<dbReference type="RefSeq" id="WP_085212116.1">
    <property type="nucleotide sequence ID" value="NZ_FXAM01000001.1"/>
</dbReference>
<dbReference type="EMBL" id="FXAM01000001">
    <property type="protein sequence ID" value="SMF94604.1"/>
    <property type="molecule type" value="Genomic_DNA"/>
</dbReference>
<organism evidence="2 3">
    <name type="scientific">Methylomagnum ishizawai</name>
    <dbReference type="NCBI Taxonomy" id="1760988"/>
    <lineage>
        <taxon>Bacteria</taxon>
        <taxon>Pseudomonadati</taxon>
        <taxon>Pseudomonadota</taxon>
        <taxon>Gammaproteobacteria</taxon>
        <taxon>Methylococcales</taxon>
        <taxon>Methylococcaceae</taxon>
        <taxon>Methylomagnum</taxon>
    </lineage>
</organism>
<sequence length="190" mass="20716">MNTVVASGAGNVARRIKYIGSKPGGRRDTVAGTDLHWPGPGAVLVVAPHVAARLVAYPDIWEDVTDRDQPDLLAEAASSGLEVARLREENAQLREEVYLLRQEKALLEERIQRLEAGPTRAGVLEPLAPGANADPPAPETLPIPQVPDLDRMDKRALMEFAQQELQLDLDGKLYPKDMRAQIASTLMARG</sequence>
<dbReference type="AlphaFoldDB" id="A0A1Y6D2L3"/>
<evidence type="ECO:0000313" key="3">
    <source>
        <dbReference type="Proteomes" id="UP000192923"/>
    </source>
</evidence>
<reference evidence="2 3" key="1">
    <citation type="submission" date="2016-12" db="EMBL/GenBank/DDBJ databases">
        <authorList>
            <person name="Song W.-J."/>
            <person name="Kurnit D.M."/>
        </authorList>
    </citation>
    <scope>NUCLEOTIDE SEQUENCE [LARGE SCALE GENOMIC DNA]</scope>
    <source>
        <strain evidence="2 3">175</strain>
    </source>
</reference>
<keyword evidence="3" id="KW-1185">Reference proteome</keyword>
<dbReference type="STRING" id="1760988.SAMN02949497_1925"/>
<feature type="coiled-coil region" evidence="1">
    <location>
        <begin position="76"/>
        <end position="117"/>
    </location>
</feature>
<name>A0A1Y6D2L3_9GAMM</name>